<feature type="region of interest" description="Disordered" evidence="1">
    <location>
        <begin position="70"/>
        <end position="113"/>
    </location>
</feature>
<name>A0ABD6B0E8_9EURY</name>
<evidence type="ECO:0000313" key="3">
    <source>
        <dbReference type="EMBL" id="MFD1515255.1"/>
    </source>
</evidence>
<dbReference type="AlphaFoldDB" id="A0ABD6B0E8"/>
<keyword evidence="4" id="KW-1185">Reference proteome</keyword>
<accession>A0ABD6B0E8</accession>
<keyword evidence="2" id="KW-0472">Membrane</keyword>
<keyword evidence="2" id="KW-0812">Transmembrane</keyword>
<dbReference type="RefSeq" id="WP_250875176.1">
    <property type="nucleotide sequence ID" value="NZ_JALXFV010000008.1"/>
</dbReference>
<feature type="region of interest" description="Disordered" evidence="1">
    <location>
        <begin position="156"/>
        <end position="175"/>
    </location>
</feature>
<organism evidence="3 4">
    <name type="scientific">Halomarina rubra</name>
    <dbReference type="NCBI Taxonomy" id="2071873"/>
    <lineage>
        <taxon>Archaea</taxon>
        <taxon>Methanobacteriati</taxon>
        <taxon>Methanobacteriota</taxon>
        <taxon>Stenosarchaea group</taxon>
        <taxon>Halobacteria</taxon>
        <taxon>Halobacteriales</taxon>
        <taxon>Natronomonadaceae</taxon>
        <taxon>Halomarina</taxon>
    </lineage>
</organism>
<dbReference type="EMBL" id="JBHUDC010000008">
    <property type="protein sequence ID" value="MFD1515255.1"/>
    <property type="molecule type" value="Genomic_DNA"/>
</dbReference>
<evidence type="ECO:0000256" key="2">
    <source>
        <dbReference type="SAM" id="Phobius"/>
    </source>
</evidence>
<evidence type="ECO:0008006" key="5">
    <source>
        <dbReference type="Google" id="ProtNLM"/>
    </source>
</evidence>
<reference evidence="3 4" key="1">
    <citation type="journal article" date="2019" name="Int. J. Syst. Evol. Microbiol.">
        <title>The Global Catalogue of Microorganisms (GCM) 10K type strain sequencing project: providing services to taxonomists for standard genome sequencing and annotation.</title>
        <authorList>
            <consortium name="The Broad Institute Genomics Platform"/>
            <consortium name="The Broad Institute Genome Sequencing Center for Infectious Disease"/>
            <person name="Wu L."/>
            <person name="Ma J."/>
        </authorList>
    </citation>
    <scope>NUCLEOTIDE SEQUENCE [LARGE SCALE GENOMIC DNA]</scope>
    <source>
        <strain evidence="3 4">CGMCC 1.12563</strain>
    </source>
</reference>
<protein>
    <recommendedName>
        <fullName evidence="5">MYXO-CTERM domain-containing protein</fullName>
    </recommendedName>
</protein>
<proteinExistence type="predicted"/>
<comment type="caution">
    <text evidence="3">The sequence shown here is derived from an EMBL/GenBank/DDBJ whole genome shotgun (WGS) entry which is preliminary data.</text>
</comment>
<feature type="compositionally biased region" description="Acidic residues" evidence="1">
    <location>
        <begin position="73"/>
        <end position="88"/>
    </location>
</feature>
<feature type="transmembrane region" description="Helical" evidence="2">
    <location>
        <begin position="130"/>
        <end position="149"/>
    </location>
</feature>
<evidence type="ECO:0000256" key="1">
    <source>
        <dbReference type="SAM" id="MobiDB-lite"/>
    </source>
</evidence>
<feature type="transmembrane region" description="Helical" evidence="2">
    <location>
        <begin position="46"/>
        <end position="65"/>
    </location>
</feature>
<dbReference type="Proteomes" id="UP001597187">
    <property type="component" value="Unassembled WGS sequence"/>
</dbReference>
<evidence type="ECO:0000313" key="4">
    <source>
        <dbReference type="Proteomes" id="UP001597187"/>
    </source>
</evidence>
<keyword evidence="2" id="KW-1133">Transmembrane helix</keyword>
<sequence>MADITLFKVDLSESTFVAPFGRHVVADRVETDDETDEESGGGRGKLLLAGVVGIALVGGLAFALVRRVRGGDDDAEPPEETEWGDDDWSADREGRRFGDDGSDVDALDGDTREEGFVELGPQTDEESARGGAVAAVVGLLFLLFVTALVRRRRATPTTDEYAVEDAEAATAAAER</sequence>
<gene>
    <name evidence="3" type="ORF">ACFSBT_18395</name>
</gene>
<feature type="compositionally biased region" description="Basic and acidic residues" evidence="1">
    <location>
        <begin position="89"/>
        <end position="99"/>
    </location>
</feature>